<proteinExistence type="predicted"/>
<evidence type="ECO:0000313" key="2">
    <source>
        <dbReference type="Proteomes" id="UP001523369"/>
    </source>
</evidence>
<keyword evidence="2" id="KW-1185">Reference proteome</keyword>
<sequence length="55" mass="5750">MTAVKLRLHLRSRGRPDFAGIDFAGPAPTKGYRSGPNFGCGGCGNTDAQPAMMPV</sequence>
<name>A0ABT1DLX3_9ACTN</name>
<organism evidence="1 2">
    <name type="scientific">Paractinoplanes aksuensis</name>
    <dbReference type="NCBI Taxonomy" id="2939490"/>
    <lineage>
        <taxon>Bacteria</taxon>
        <taxon>Bacillati</taxon>
        <taxon>Actinomycetota</taxon>
        <taxon>Actinomycetes</taxon>
        <taxon>Micromonosporales</taxon>
        <taxon>Micromonosporaceae</taxon>
        <taxon>Paractinoplanes</taxon>
    </lineage>
</organism>
<comment type="caution">
    <text evidence="1">The sequence shown here is derived from an EMBL/GenBank/DDBJ whole genome shotgun (WGS) entry which is preliminary data.</text>
</comment>
<accession>A0ABT1DLX3</accession>
<dbReference type="Proteomes" id="UP001523369">
    <property type="component" value="Unassembled WGS sequence"/>
</dbReference>
<evidence type="ECO:0000313" key="1">
    <source>
        <dbReference type="EMBL" id="MCO8271071.1"/>
    </source>
</evidence>
<dbReference type="EMBL" id="JAMYJR010000010">
    <property type="protein sequence ID" value="MCO8271071.1"/>
    <property type="molecule type" value="Genomic_DNA"/>
</dbReference>
<gene>
    <name evidence="1" type="ORF">M1L60_10750</name>
</gene>
<reference evidence="1 2" key="1">
    <citation type="submission" date="2022-06" db="EMBL/GenBank/DDBJ databases">
        <title>New Species of the Genus Actinoplanes, ActinopZanes ferrugineus.</title>
        <authorList>
            <person name="Ding P."/>
        </authorList>
    </citation>
    <scope>NUCLEOTIDE SEQUENCE [LARGE SCALE GENOMIC DNA]</scope>
    <source>
        <strain evidence="1 2">TRM88003</strain>
    </source>
</reference>
<protein>
    <submittedName>
        <fullName evidence="1">Uncharacterized protein</fullName>
    </submittedName>
</protein>
<dbReference type="RefSeq" id="WP_253237205.1">
    <property type="nucleotide sequence ID" value="NZ_JAMYJR010000010.1"/>
</dbReference>